<gene>
    <name evidence="2" type="ORF">D934_11895</name>
</gene>
<proteinExistence type="predicted"/>
<feature type="signal peptide" evidence="1">
    <location>
        <begin position="1"/>
        <end position="20"/>
    </location>
</feature>
<dbReference type="Pfam" id="PF10670">
    <property type="entry name" value="DUF4198"/>
    <property type="match status" value="1"/>
</dbReference>
<name>A0A060HB84_XYLFS</name>
<protein>
    <submittedName>
        <fullName evidence="2">ABC transporter permease</fullName>
    </submittedName>
</protein>
<keyword evidence="1" id="KW-0732">Signal</keyword>
<reference evidence="2 3" key="1">
    <citation type="submission" date="2013-08" db="EMBL/GenBank/DDBJ databases">
        <authorList>
            <person name="Stouthamer R."/>
            <person name="Nunney L."/>
        </authorList>
    </citation>
    <scope>NUCLEOTIDE SEQUENCE [LARGE SCALE GENOMIC DNA]</scope>
    <source>
        <strain evidence="3">ann-1</strain>
    </source>
</reference>
<evidence type="ECO:0000313" key="3">
    <source>
        <dbReference type="Proteomes" id="UP000027215"/>
    </source>
</evidence>
<dbReference type="KEGG" id="xfs:D934_11895"/>
<dbReference type="EMBL" id="CP006696">
    <property type="protein sequence ID" value="AIC10636.1"/>
    <property type="molecule type" value="Genomic_DNA"/>
</dbReference>
<dbReference type="AlphaFoldDB" id="A0A060HB84"/>
<organism evidence="2 3">
    <name type="scientific">Xylella fastidiosa subsp. sandyi Ann-1</name>
    <dbReference type="NCBI Taxonomy" id="155920"/>
    <lineage>
        <taxon>Bacteria</taxon>
        <taxon>Pseudomonadati</taxon>
        <taxon>Pseudomonadota</taxon>
        <taxon>Gammaproteobacteria</taxon>
        <taxon>Lysobacterales</taxon>
        <taxon>Lysobacteraceae</taxon>
        <taxon>Xylella</taxon>
    </lineage>
</organism>
<evidence type="ECO:0000256" key="1">
    <source>
        <dbReference type="SAM" id="SignalP"/>
    </source>
</evidence>
<feature type="chain" id="PRO_5001586391" evidence="1">
    <location>
        <begin position="21"/>
        <end position="267"/>
    </location>
</feature>
<dbReference type="InterPro" id="IPR019613">
    <property type="entry name" value="DUF4198"/>
</dbReference>
<dbReference type="PATRIC" id="fig|155920.8.peg.2794"/>
<accession>A0A060HB84</accession>
<dbReference type="HOGENOM" id="CLU_079897_0_0_6"/>
<sequence length="267" mass="29746">MKRFLLLSTILAALPFTAQAHKAWLLPSQTVISGQSPWITVDAAISNDLFYFNHAPLSLDTLIITAPNGSHERPQNPTSSKYRSVFDVTLSQQGTYRLSVVNDGLSVTWTENGQLKRWRGDATRFAVEVPQNTPDLKVTQSLTRTETFVTNGNPNRTALEPSNHGLELVPITHPNDLFAGETAQFSLRIDGKEATGLEVHIIRGATRYRNSQDEIKVTTDTQGHFSVIWPEAGMYLLDITTEDTKVSLSPAKQRRLKYMATLEVLPQ</sequence>
<dbReference type="Proteomes" id="UP000027215">
    <property type="component" value="Chromosome"/>
</dbReference>
<evidence type="ECO:0000313" key="2">
    <source>
        <dbReference type="EMBL" id="AIC10636.1"/>
    </source>
</evidence>
<dbReference type="RefSeq" id="WP_020851165.1">
    <property type="nucleotide sequence ID" value="NZ_CP006696.1"/>
</dbReference>